<proteinExistence type="predicted"/>
<keyword evidence="1 2" id="KW-0732">Signal</keyword>
<sequence length="187" mass="18613">MRSGGSLVQVTTPRSALVVLVLVALLTGPPAASAAPAAAPESASAAPAPAAGLWAWPLAGAPTVSRPFDAPATPYAAGHRGVDLAGAVGGQVLSAGDGVVAFAGMVAGRPVVSVDHAGGLRTTYEPVAPGVSAGQPVVRGSPLGVLVAGHDGCPVDACLHWGLRRGETYLDPLSLLRPPRVRLLPWH</sequence>
<evidence type="ECO:0000256" key="1">
    <source>
        <dbReference type="ARBA" id="ARBA00022729"/>
    </source>
</evidence>
<evidence type="ECO:0000259" key="3">
    <source>
        <dbReference type="Pfam" id="PF01551"/>
    </source>
</evidence>
<name>A0ABQ2G0K0_9ACTN</name>
<dbReference type="InterPro" id="IPR050570">
    <property type="entry name" value="Cell_wall_metabolism_enzyme"/>
</dbReference>
<evidence type="ECO:0000313" key="5">
    <source>
        <dbReference type="Proteomes" id="UP000648663"/>
    </source>
</evidence>
<dbReference type="InterPro" id="IPR016047">
    <property type="entry name" value="M23ase_b-sheet_dom"/>
</dbReference>
<feature type="domain" description="M23ase beta-sheet core" evidence="3">
    <location>
        <begin position="78"/>
        <end position="172"/>
    </location>
</feature>
<dbReference type="CDD" id="cd12797">
    <property type="entry name" value="M23_peptidase"/>
    <property type="match status" value="1"/>
</dbReference>
<dbReference type="SUPFAM" id="SSF51261">
    <property type="entry name" value="Duplicated hybrid motif"/>
    <property type="match status" value="1"/>
</dbReference>
<dbReference type="InterPro" id="IPR011055">
    <property type="entry name" value="Dup_hybrid_motif"/>
</dbReference>
<dbReference type="Pfam" id="PF01551">
    <property type="entry name" value="Peptidase_M23"/>
    <property type="match status" value="1"/>
</dbReference>
<feature type="signal peptide" evidence="2">
    <location>
        <begin position="1"/>
        <end position="34"/>
    </location>
</feature>
<dbReference type="PANTHER" id="PTHR21666:SF289">
    <property type="entry name" value="L-ALA--D-GLU ENDOPEPTIDASE"/>
    <property type="match status" value="1"/>
</dbReference>
<dbReference type="EMBL" id="BMMI01000005">
    <property type="protein sequence ID" value="GGL69347.1"/>
    <property type="molecule type" value="Genomic_DNA"/>
</dbReference>
<protein>
    <recommendedName>
        <fullName evidence="3">M23ase beta-sheet core domain-containing protein</fullName>
    </recommendedName>
</protein>
<evidence type="ECO:0000256" key="2">
    <source>
        <dbReference type="SAM" id="SignalP"/>
    </source>
</evidence>
<gene>
    <name evidence="4" type="ORF">GCM10011589_27120</name>
</gene>
<dbReference type="Proteomes" id="UP000648663">
    <property type="component" value="Unassembled WGS sequence"/>
</dbReference>
<organism evidence="4 5">
    <name type="scientific">Modestobacter marinus</name>
    <dbReference type="NCBI Taxonomy" id="477641"/>
    <lineage>
        <taxon>Bacteria</taxon>
        <taxon>Bacillati</taxon>
        <taxon>Actinomycetota</taxon>
        <taxon>Actinomycetes</taxon>
        <taxon>Geodermatophilales</taxon>
        <taxon>Geodermatophilaceae</taxon>
        <taxon>Modestobacter</taxon>
    </lineage>
</organism>
<comment type="caution">
    <text evidence="4">The sequence shown here is derived from an EMBL/GenBank/DDBJ whole genome shotgun (WGS) entry which is preliminary data.</text>
</comment>
<feature type="chain" id="PRO_5046536294" description="M23ase beta-sheet core domain-containing protein" evidence="2">
    <location>
        <begin position="35"/>
        <end position="187"/>
    </location>
</feature>
<reference evidence="5" key="1">
    <citation type="journal article" date="2019" name="Int. J. Syst. Evol. Microbiol.">
        <title>The Global Catalogue of Microorganisms (GCM) 10K type strain sequencing project: providing services to taxonomists for standard genome sequencing and annotation.</title>
        <authorList>
            <consortium name="The Broad Institute Genomics Platform"/>
            <consortium name="The Broad Institute Genome Sequencing Center for Infectious Disease"/>
            <person name="Wu L."/>
            <person name="Ma J."/>
        </authorList>
    </citation>
    <scope>NUCLEOTIDE SEQUENCE [LARGE SCALE GENOMIC DNA]</scope>
    <source>
        <strain evidence="5">CGMCC 4.5581</strain>
    </source>
</reference>
<keyword evidence="5" id="KW-1185">Reference proteome</keyword>
<evidence type="ECO:0000313" key="4">
    <source>
        <dbReference type="EMBL" id="GGL69347.1"/>
    </source>
</evidence>
<dbReference type="PANTHER" id="PTHR21666">
    <property type="entry name" value="PEPTIDASE-RELATED"/>
    <property type="match status" value="1"/>
</dbReference>
<dbReference type="Gene3D" id="2.70.70.10">
    <property type="entry name" value="Glucose Permease (Domain IIA)"/>
    <property type="match status" value="1"/>
</dbReference>
<accession>A0ABQ2G0K0</accession>